<dbReference type="Proteomes" id="UP000324800">
    <property type="component" value="Unassembled WGS sequence"/>
</dbReference>
<dbReference type="AlphaFoldDB" id="A0A5J4W427"/>
<reference evidence="1 2" key="1">
    <citation type="submission" date="2019-03" db="EMBL/GenBank/DDBJ databases">
        <title>Single cell metagenomics reveals metabolic interactions within the superorganism composed of flagellate Streblomastix strix and complex community of Bacteroidetes bacteria on its surface.</title>
        <authorList>
            <person name="Treitli S.C."/>
            <person name="Kolisko M."/>
            <person name="Husnik F."/>
            <person name="Keeling P."/>
            <person name="Hampl V."/>
        </authorList>
    </citation>
    <scope>NUCLEOTIDE SEQUENCE [LARGE SCALE GENOMIC DNA]</scope>
    <source>
        <strain evidence="1">ST1C</strain>
    </source>
</reference>
<dbReference type="EMBL" id="SNRW01003479">
    <property type="protein sequence ID" value="KAA6389734.1"/>
    <property type="molecule type" value="Genomic_DNA"/>
</dbReference>
<sequence length="141" mass="16004">MRSFEPESGRLLYAIQNAHKEIASVAKLHYSSVTISLESEDSVRVWKIYHDSELLVATMEQHIIEKLGVQVIYDDHGCMNNRSDSLICLKQMVKTANFHVMGNLPVILQLSACGSDQFVKHFEVSEGKATSQRIEIRQRTV</sequence>
<name>A0A5J4W427_9EUKA</name>
<proteinExistence type="predicted"/>
<gene>
    <name evidence="1" type="ORF">EZS28_014742</name>
</gene>
<protein>
    <submittedName>
        <fullName evidence="1">Uncharacterized protein</fullName>
    </submittedName>
</protein>
<dbReference type="OrthoDB" id="6252103at2759"/>
<comment type="caution">
    <text evidence="1">The sequence shown here is derived from an EMBL/GenBank/DDBJ whole genome shotgun (WGS) entry which is preliminary data.</text>
</comment>
<evidence type="ECO:0000313" key="2">
    <source>
        <dbReference type="Proteomes" id="UP000324800"/>
    </source>
</evidence>
<organism evidence="1 2">
    <name type="scientific">Streblomastix strix</name>
    <dbReference type="NCBI Taxonomy" id="222440"/>
    <lineage>
        <taxon>Eukaryota</taxon>
        <taxon>Metamonada</taxon>
        <taxon>Preaxostyla</taxon>
        <taxon>Oxymonadida</taxon>
        <taxon>Streblomastigidae</taxon>
        <taxon>Streblomastix</taxon>
    </lineage>
</organism>
<accession>A0A5J4W427</accession>
<evidence type="ECO:0000313" key="1">
    <source>
        <dbReference type="EMBL" id="KAA6389734.1"/>
    </source>
</evidence>